<dbReference type="Pfam" id="PF06186">
    <property type="entry name" value="DUF992"/>
    <property type="match status" value="1"/>
</dbReference>
<reference evidence="3" key="2">
    <citation type="submission" date="2007-04" db="EMBL/GenBank/DDBJ databases">
        <title>Complete genome sequence of the nitrogen-fixing bacterium Azorhizobium caulinodans ORS571.</title>
        <authorList>
            <person name="Lee K.B."/>
            <person name="Backer P.D."/>
            <person name="Aono T."/>
            <person name="Liu C.T."/>
            <person name="Suzuki S."/>
            <person name="Suzuki T."/>
            <person name="Kaneko T."/>
            <person name="Yamada M."/>
            <person name="Tabata S."/>
            <person name="Kupfer D.M."/>
            <person name="Najar F.Z."/>
            <person name="Wiley G.B."/>
            <person name="Roe B."/>
            <person name="Binnewies T."/>
            <person name="Ussery D."/>
            <person name="Vereecke D."/>
            <person name="Gevers D."/>
            <person name="Holsters M."/>
            <person name="Oyaizu H."/>
        </authorList>
    </citation>
    <scope>NUCLEOTIDE SEQUENCE [LARGE SCALE GENOMIC DNA]</scope>
    <source>
        <strain evidence="3">ATCC 43989 / DSM 5975 / JCM 20966 / LMG 6465 / NBRC 14845 / NCIMB 13405 / ORS 571</strain>
    </source>
</reference>
<evidence type="ECO:0000313" key="3">
    <source>
        <dbReference type="Proteomes" id="UP000000270"/>
    </source>
</evidence>
<dbReference type="AlphaFoldDB" id="A8IBY3"/>
<reference evidence="2 3" key="1">
    <citation type="journal article" date="2007" name="Appl. Environ. Microbiol.">
        <title>Rhizobial factors required for stem nodule maturation and maintenance in Sesbania rostrata-Azorhizobium caulinodans ORS571 symbiosis.</title>
        <authorList>
            <person name="Suzuki S."/>
            <person name="Aono T."/>
            <person name="Lee KB."/>
            <person name="Suzuki T."/>
            <person name="Liu CT."/>
            <person name="Miwa H."/>
            <person name="Wakao S."/>
            <person name="Iki T."/>
            <person name="Oyaizu H."/>
        </authorList>
    </citation>
    <scope>NUCLEOTIDE SEQUENCE [LARGE SCALE GENOMIC DNA]</scope>
    <source>
        <strain evidence="3">ATCC 43989 / DSM 5975 / JCM 20966 / LMG 6465 / NBRC 14845 / NCIMB 13405 / ORS 571</strain>
    </source>
</reference>
<protein>
    <recommendedName>
        <fullName evidence="4">DUF992 domain-containing protein</fullName>
    </recommendedName>
</protein>
<evidence type="ECO:0000313" key="2">
    <source>
        <dbReference type="EMBL" id="BAF89133.1"/>
    </source>
</evidence>
<keyword evidence="3" id="KW-1185">Reference proteome</keyword>
<feature type="region of interest" description="Disordered" evidence="1">
    <location>
        <begin position="1"/>
        <end position="42"/>
    </location>
</feature>
<dbReference type="HOGENOM" id="CLU_109378_1_0_5"/>
<dbReference type="InterPro" id="IPR009333">
    <property type="entry name" value="DUF992"/>
</dbReference>
<feature type="compositionally biased region" description="Pro residues" evidence="1">
    <location>
        <begin position="21"/>
        <end position="33"/>
    </location>
</feature>
<sequence>MTFQPVPRTASPALTATDPAAVPPVAPAEPAPVPATADKGPTRVQSGLLECRGESATAYGLGSTRTVSCEYRPASGQNQYYTGTLNRAGLDFGVSDQPSMLWMVLATSGRLGPGALAGEYVGFTSGAALGSGFSANVLVAKDANTGIALQPLSVSAENGLSISVAAASLTLQPSGPPKH</sequence>
<proteinExistence type="predicted"/>
<gene>
    <name evidence="2" type="ordered locus">AZC_3135</name>
</gene>
<organism evidence="2 3">
    <name type="scientific">Azorhizobium caulinodans (strain ATCC 43989 / DSM 5975 / JCM 20966 / LMG 6465 / NBRC 14845 / NCIMB 13405 / ORS 571)</name>
    <dbReference type="NCBI Taxonomy" id="438753"/>
    <lineage>
        <taxon>Bacteria</taxon>
        <taxon>Pseudomonadati</taxon>
        <taxon>Pseudomonadota</taxon>
        <taxon>Alphaproteobacteria</taxon>
        <taxon>Hyphomicrobiales</taxon>
        <taxon>Xanthobacteraceae</taxon>
        <taxon>Azorhizobium</taxon>
    </lineage>
</organism>
<dbReference type="STRING" id="438753.AZC_3135"/>
<accession>A8IBY3</accession>
<reference evidence="2 3" key="3">
    <citation type="journal article" date="2008" name="BMC Genomics">
        <title>The genome of the versatile nitrogen fixer Azorhizobium caulinodans ORS571.</title>
        <authorList>
            <person name="Lee KB."/>
            <person name="Backer P.D."/>
            <person name="Aono T."/>
            <person name="Liu CT."/>
            <person name="Suzuki S."/>
            <person name="Suzuki T."/>
            <person name="Kaneko T."/>
            <person name="Yamada M."/>
            <person name="Tabata S."/>
            <person name="Kupfer D.M."/>
            <person name="Najar F.Z."/>
            <person name="Wiley G.B."/>
            <person name="Roe B."/>
            <person name="Binnewies T.T."/>
            <person name="Ussery D.W."/>
            <person name="D'Haeze W."/>
            <person name="Herder J.D."/>
            <person name="Gevers D."/>
            <person name="Vereecke D."/>
            <person name="Holsters M."/>
            <person name="Oyaizu H."/>
        </authorList>
    </citation>
    <scope>NUCLEOTIDE SEQUENCE [LARGE SCALE GENOMIC DNA]</scope>
    <source>
        <strain evidence="3">ATCC 43989 / DSM 5975 / JCM 20966 / LMG 6465 / NBRC 14845 / NCIMB 13405 / ORS 571</strain>
    </source>
</reference>
<dbReference type="eggNOG" id="ENOG50300YA">
    <property type="taxonomic scope" value="Bacteria"/>
</dbReference>
<name>A8IBY3_AZOC5</name>
<evidence type="ECO:0008006" key="4">
    <source>
        <dbReference type="Google" id="ProtNLM"/>
    </source>
</evidence>
<reference evidence="2 3" key="6">
    <citation type="journal article" date="2011" name="Appl. Environ. Microbiol.">
        <title>Involvement of the azorhizobial chromosome partition gene (parA) in the onset of bacteroid differentiation during Sesbania rostrata stem nodule development.</title>
        <authorList>
            <person name="Liu CT."/>
            <person name="Lee KB."/>
            <person name="Wang YS."/>
            <person name="Peng MH."/>
            <person name="Lee KT."/>
            <person name="Suzuki S."/>
            <person name="Suzuki T."/>
            <person name="Oyaizu H."/>
        </authorList>
    </citation>
    <scope>NUCLEOTIDE SEQUENCE [LARGE SCALE GENOMIC DNA]</scope>
    <source>
        <strain evidence="3">ATCC 43989 / DSM 5975 / JCM 20966 / LMG 6465 / NBRC 14845 / NCIMB 13405 / ORS 571</strain>
    </source>
</reference>
<reference evidence="2 3" key="5">
    <citation type="journal article" date="2010" name="Appl. Environ. Microbiol.">
        <title>phrR-like gene praR of Azorhizobium caulinodans ORS571 is essential for symbiosis with Sesbania rostrata and is involved in expression of reb genes.</title>
        <authorList>
            <person name="Akiba N."/>
            <person name="Aono T."/>
            <person name="Toyazaki H."/>
            <person name="Sato S."/>
            <person name="Oyaizu H."/>
        </authorList>
    </citation>
    <scope>NUCLEOTIDE SEQUENCE [LARGE SCALE GENOMIC DNA]</scope>
    <source>
        <strain evidence="3">ATCC 43989 / DSM 5975 / JCM 20966 / LMG 6465 / NBRC 14845 / NCIMB 13405 / ORS 571</strain>
    </source>
</reference>
<evidence type="ECO:0000256" key="1">
    <source>
        <dbReference type="SAM" id="MobiDB-lite"/>
    </source>
</evidence>
<reference evidence="2 3" key="4">
    <citation type="journal article" date="2009" name="Appl. Environ. Microbiol.">
        <title>Comparative genome-wide transcriptional profiling of Azorhizobium caulinodans ORS571 grown under free-living and symbiotic conditions.</title>
        <authorList>
            <person name="Tsukada S."/>
            <person name="Aono T."/>
            <person name="Akiba N."/>
            <person name="Lee KB."/>
            <person name="Liu CT."/>
            <person name="Toyazaki H."/>
            <person name="Oyaizu H."/>
        </authorList>
    </citation>
    <scope>NUCLEOTIDE SEQUENCE [LARGE SCALE GENOMIC DNA]</scope>
    <source>
        <strain evidence="3">ATCC 43989 / DSM 5975 / JCM 20966 / LMG 6465 / NBRC 14845 / NCIMB 13405 / ORS 571</strain>
    </source>
</reference>
<dbReference type="EMBL" id="AP009384">
    <property type="protein sequence ID" value="BAF89133.1"/>
    <property type="molecule type" value="Genomic_DNA"/>
</dbReference>
<dbReference type="KEGG" id="azc:AZC_3135"/>
<dbReference type="Proteomes" id="UP000000270">
    <property type="component" value="Chromosome"/>
</dbReference>